<organism evidence="1">
    <name type="scientific">Siphoviridae sp. ctrpM6</name>
    <dbReference type="NCBI Taxonomy" id="2827956"/>
    <lineage>
        <taxon>Viruses</taxon>
        <taxon>Duplodnaviria</taxon>
        <taxon>Heunggongvirae</taxon>
        <taxon>Uroviricota</taxon>
        <taxon>Caudoviricetes</taxon>
    </lineage>
</organism>
<proteinExistence type="predicted"/>
<accession>A0A8S5T3U6</accession>
<protein>
    <submittedName>
        <fullName evidence="1">Uncharacterized protein</fullName>
    </submittedName>
</protein>
<sequence length="50" mass="5521">MTASTRKGDKVIRALVIRSFAVIHSVVRQLPHEKVVTYSAIKNQGNCARA</sequence>
<name>A0A8S5T3U6_9CAUD</name>
<evidence type="ECO:0000313" key="1">
    <source>
        <dbReference type="EMBL" id="DAF58013.1"/>
    </source>
</evidence>
<dbReference type="EMBL" id="BK032745">
    <property type="protein sequence ID" value="DAF58013.1"/>
    <property type="molecule type" value="Genomic_DNA"/>
</dbReference>
<reference evidence="1" key="1">
    <citation type="journal article" date="2021" name="Proc. Natl. Acad. Sci. U.S.A.">
        <title>A Catalog of Tens of Thousands of Viruses from Human Metagenomes Reveals Hidden Associations with Chronic Diseases.</title>
        <authorList>
            <person name="Tisza M.J."/>
            <person name="Buck C.B."/>
        </authorList>
    </citation>
    <scope>NUCLEOTIDE SEQUENCE</scope>
    <source>
        <strain evidence="1">CtrpM6</strain>
    </source>
</reference>